<dbReference type="InterPro" id="IPR021790">
    <property type="entry name" value="PTBP1-like_RRM2"/>
</dbReference>
<keyword evidence="1" id="KW-0597">Phosphoprotein</keyword>
<dbReference type="PROSITE" id="PS50102">
    <property type="entry name" value="RRM"/>
    <property type="match status" value="2"/>
</dbReference>
<dbReference type="PANTHER" id="PTHR15592">
    <property type="entry name" value="MATRIN 3/NUCLEAR PROTEIN 220-RELATED"/>
    <property type="match status" value="1"/>
</dbReference>
<evidence type="ECO:0000256" key="4">
    <source>
        <dbReference type="PROSITE-ProRule" id="PRU00176"/>
    </source>
</evidence>
<evidence type="ECO:0000256" key="3">
    <source>
        <dbReference type="ARBA" id="ARBA00022884"/>
    </source>
</evidence>
<dbReference type="GO" id="GO:0005634">
    <property type="term" value="C:nucleus"/>
    <property type="evidence" value="ECO:0007669"/>
    <property type="project" value="InterPro"/>
</dbReference>
<dbReference type="InterPro" id="IPR006536">
    <property type="entry name" value="HnRNP-L/PTB"/>
</dbReference>
<name>A0AAV4JXL4_9GAST</name>
<evidence type="ECO:0000256" key="1">
    <source>
        <dbReference type="ARBA" id="ARBA00022553"/>
    </source>
</evidence>
<dbReference type="Proteomes" id="UP000762676">
    <property type="component" value="Unassembled WGS sequence"/>
</dbReference>
<protein>
    <submittedName>
        <fullName evidence="6">Polypyrimidine tract-binding protein 2</fullName>
    </submittedName>
</protein>
<dbReference type="SMART" id="SM00360">
    <property type="entry name" value="RRM"/>
    <property type="match status" value="2"/>
</dbReference>
<dbReference type="Pfam" id="PF11835">
    <property type="entry name" value="RRM_8"/>
    <property type="match status" value="1"/>
</dbReference>
<reference evidence="6 7" key="1">
    <citation type="journal article" date="2021" name="Elife">
        <title>Chloroplast acquisition without the gene transfer in kleptoplastic sea slugs, Plakobranchus ocellatus.</title>
        <authorList>
            <person name="Maeda T."/>
            <person name="Takahashi S."/>
            <person name="Yoshida T."/>
            <person name="Shimamura S."/>
            <person name="Takaki Y."/>
            <person name="Nagai Y."/>
            <person name="Toyoda A."/>
            <person name="Suzuki Y."/>
            <person name="Arimoto A."/>
            <person name="Ishii H."/>
            <person name="Satoh N."/>
            <person name="Nishiyama T."/>
            <person name="Hasebe M."/>
            <person name="Maruyama T."/>
            <person name="Minagawa J."/>
            <person name="Obokata J."/>
            <person name="Shigenobu S."/>
        </authorList>
    </citation>
    <scope>NUCLEOTIDE SEQUENCE [LARGE SCALE GENOMIC DNA]</scope>
</reference>
<dbReference type="CDD" id="cd12693">
    <property type="entry name" value="RRM2_PTBP1_like"/>
    <property type="match status" value="1"/>
</dbReference>
<comment type="caution">
    <text evidence="6">The sequence shown here is derived from an EMBL/GenBank/DDBJ whole genome shotgun (WGS) entry which is preliminary data.</text>
</comment>
<dbReference type="InterPro" id="IPR000504">
    <property type="entry name" value="RRM_dom"/>
</dbReference>
<dbReference type="GO" id="GO:0003723">
    <property type="term" value="F:RNA binding"/>
    <property type="evidence" value="ECO:0007669"/>
    <property type="project" value="UniProtKB-UniRule"/>
</dbReference>
<evidence type="ECO:0000256" key="2">
    <source>
        <dbReference type="ARBA" id="ARBA00022737"/>
    </source>
</evidence>
<gene>
    <name evidence="6" type="ORF">ElyMa_001693000</name>
</gene>
<evidence type="ECO:0000313" key="6">
    <source>
        <dbReference type="EMBL" id="GFS25662.1"/>
    </source>
</evidence>
<proteinExistence type="predicted"/>
<dbReference type="InterPro" id="IPR012677">
    <property type="entry name" value="Nucleotide-bd_a/b_plait_sf"/>
</dbReference>
<dbReference type="AlphaFoldDB" id="A0AAV4JXL4"/>
<feature type="domain" description="RRM" evidence="5">
    <location>
        <begin position="128"/>
        <end position="213"/>
    </location>
</feature>
<feature type="domain" description="RRM" evidence="5">
    <location>
        <begin position="239"/>
        <end position="315"/>
    </location>
</feature>
<dbReference type="Gene3D" id="3.30.70.330">
    <property type="match status" value="2"/>
</dbReference>
<keyword evidence="7" id="KW-1185">Reference proteome</keyword>
<keyword evidence="2" id="KW-0677">Repeat</keyword>
<sequence>MFAVLPDPGVSPEYITCLPPPPVQQGVSPINHPIVSIPSPDPTQTLVSFAQPQLLPPAGSPALCVPNFAPISQVAPPLLYTIKRGSEELMSHSPMIANGTGLSPLQSPTDLTDAKKAKLDGATNGPSRVVHIRSLPIEAGETDIVQLGMPFGKMTNVLVLKQKNQAFLEFADEACAVQMVNCFQTTTPPSVRGKPVFVQFSNHKELKMDASHAFQNANAQAALQAVTQVMGSEEQSTILRIIVDNAHFPVTLEILHQLFYKYGKVLKIITFTKNNTFQALIQMSDAIAAAAAKTSLDGQNIYNGCNTLKIDYSKLTNLNVKYNNDKSRDFTRPDLPTGDLNLDAMNLSGMAGSTGMLLSAYPSLGQPPISTVGALPPSTHQQQLGNGDPLRYRTVLLLV</sequence>
<organism evidence="6 7">
    <name type="scientific">Elysia marginata</name>
    <dbReference type="NCBI Taxonomy" id="1093978"/>
    <lineage>
        <taxon>Eukaryota</taxon>
        <taxon>Metazoa</taxon>
        <taxon>Spiralia</taxon>
        <taxon>Lophotrochozoa</taxon>
        <taxon>Mollusca</taxon>
        <taxon>Gastropoda</taxon>
        <taxon>Heterobranchia</taxon>
        <taxon>Euthyneura</taxon>
        <taxon>Panpulmonata</taxon>
        <taxon>Sacoglossa</taxon>
        <taxon>Placobranchoidea</taxon>
        <taxon>Plakobranchidae</taxon>
        <taxon>Elysia</taxon>
    </lineage>
</organism>
<keyword evidence="3 4" id="KW-0694">RNA-binding</keyword>
<dbReference type="GO" id="GO:0006397">
    <property type="term" value="P:mRNA processing"/>
    <property type="evidence" value="ECO:0007669"/>
    <property type="project" value="InterPro"/>
</dbReference>
<dbReference type="NCBIfam" id="TIGR01649">
    <property type="entry name" value="hnRNP-L_PTB"/>
    <property type="match status" value="1"/>
</dbReference>
<accession>A0AAV4JXL4</accession>
<dbReference type="SUPFAM" id="SSF54928">
    <property type="entry name" value="RNA-binding domain, RBD"/>
    <property type="match status" value="2"/>
</dbReference>
<dbReference type="EMBL" id="BMAT01003451">
    <property type="protein sequence ID" value="GFS25662.1"/>
    <property type="molecule type" value="Genomic_DNA"/>
</dbReference>
<evidence type="ECO:0000259" key="5">
    <source>
        <dbReference type="PROSITE" id="PS50102"/>
    </source>
</evidence>
<dbReference type="CDD" id="cd12421">
    <property type="entry name" value="RRM1_PTBP1_hnRNPL_like"/>
    <property type="match status" value="1"/>
</dbReference>
<dbReference type="InterPro" id="IPR035979">
    <property type="entry name" value="RBD_domain_sf"/>
</dbReference>
<evidence type="ECO:0000313" key="7">
    <source>
        <dbReference type="Proteomes" id="UP000762676"/>
    </source>
</evidence>